<feature type="region of interest" description="Disordered" evidence="1">
    <location>
        <begin position="94"/>
        <end position="115"/>
    </location>
</feature>
<reference evidence="2 3" key="2">
    <citation type="journal article" date="2017" name="Genome Biol.">
        <title>New reference genome sequences of hot pepper reveal the massive evolution of plant disease-resistance genes by retroduplication.</title>
        <authorList>
            <person name="Kim S."/>
            <person name="Park J."/>
            <person name="Yeom S.I."/>
            <person name="Kim Y.M."/>
            <person name="Seo E."/>
            <person name="Kim K.T."/>
            <person name="Kim M.S."/>
            <person name="Lee J.M."/>
            <person name="Cheong K."/>
            <person name="Shin H.S."/>
            <person name="Kim S.B."/>
            <person name="Han K."/>
            <person name="Lee J."/>
            <person name="Park M."/>
            <person name="Lee H.A."/>
            <person name="Lee H.Y."/>
            <person name="Lee Y."/>
            <person name="Oh S."/>
            <person name="Lee J.H."/>
            <person name="Choi E."/>
            <person name="Choi E."/>
            <person name="Lee S.E."/>
            <person name="Jeon J."/>
            <person name="Kim H."/>
            <person name="Choi G."/>
            <person name="Song H."/>
            <person name="Lee J."/>
            <person name="Lee S.C."/>
            <person name="Kwon J.K."/>
            <person name="Lee H.Y."/>
            <person name="Koo N."/>
            <person name="Hong Y."/>
            <person name="Kim R.W."/>
            <person name="Kang W.H."/>
            <person name="Huh J.H."/>
            <person name="Kang B.C."/>
            <person name="Yang T.J."/>
            <person name="Lee Y.H."/>
            <person name="Bennetzen J.L."/>
            <person name="Choi D."/>
        </authorList>
    </citation>
    <scope>NUCLEOTIDE SEQUENCE [LARGE SCALE GENOMIC DNA]</scope>
    <source>
        <strain evidence="3">cv. CM334</strain>
    </source>
</reference>
<organism evidence="2 3">
    <name type="scientific">Capsicum annuum</name>
    <name type="common">Capsicum pepper</name>
    <dbReference type="NCBI Taxonomy" id="4072"/>
    <lineage>
        <taxon>Eukaryota</taxon>
        <taxon>Viridiplantae</taxon>
        <taxon>Streptophyta</taxon>
        <taxon>Embryophyta</taxon>
        <taxon>Tracheophyta</taxon>
        <taxon>Spermatophyta</taxon>
        <taxon>Magnoliopsida</taxon>
        <taxon>eudicotyledons</taxon>
        <taxon>Gunneridae</taxon>
        <taxon>Pentapetalae</taxon>
        <taxon>asterids</taxon>
        <taxon>lamiids</taxon>
        <taxon>Solanales</taxon>
        <taxon>Solanaceae</taxon>
        <taxon>Solanoideae</taxon>
        <taxon>Capsiceae</taxon>
        <taxon>Capsicum</taxon>
    </lineage>
</organism>
<dbReference type="Gramene" id="PHT66153">
    <property type="protein sequence ID" value="PHT66153"/>
    <property type="gene ID" value="T459_30578"/>
</dbReference>
<comment type="caution">
    <text evidence="2">The sequence shown here is derived from an EMBL/GenBank/DDBJ whole genome shotgun (WGS) entry which is preliminary data.</text>
</comment>
<dbReference type="PANTHER" id="PTHR31208">
    <property type="entry name" value="EXPRESSED PROTEIN"/>
    <property type="match status" value="1"/>
</dbReference>
<protein>
    <submittedName>
        <fullName evidence="2">Uncharacterized protein</fullName>
    </submittedName>
</protein>
<dbReference type="Proteomes" id="UP000222542">
    <property type="component" value="Unassembled WGS sequence"/>
</dbReference>
<evidence type="ECO:0000313" key="2">
    <source>
        <dbReference type="EMBL" id="PHT66153.1"/>
    </source>
</evidence>
<dbReference type="PANTHER" id="PTHR31208:SF10">
    <property type="entry name" value="C2 DOMAIN-CONTAINING PROTEIN"/>
    <property type="match status" value="1"/>
</dbReference>
<feature type="compositionally biased region" description="Polar residues" evidence="1">
    <location>
        <begin position="94"/>
        <end position="112"/>
    </location>
</feature>
<accession>A0A2G2Y8R5</accession>
<reference evidence="2 3" key="1">
    <citation type="journal article" date="2014" name="Nat. Genet.">
        <title>Genome sequence of the hot pepper provides insights into the evolution of pungency in Capsicum species.</title>
        <authorList>
            <person name="Kim S."/>
            <person name="Park M."/>
            <person name="Yeom S.I."/>
            <person name="Kim Y.M."/>
            <person name="Lee J.M."/>
            <person name="Lee H.A."/>
            <person name="Seo E."/>
            <person name="Choi J."/>
            <person name="Cheong K."/>
            <person name="Kim K.T."/>
            <person name="Jung K."/>
            <person name="Lee G.W."/>
            <person name="Oh S.K."/>
            <person name="Bae C."/>
            <person name="Kim S.B."/>
            <person name="Lee H.Y."/>
            <person name="Kim S.Y."/>
            <person name="Kim M.S."/>
            <person name="Kang B.C."/>
            <person name="Jo Y.D."/>
            <person name="Yang H.B."/>
            <person name="Jeong H.J."/>
            <person name="Kang W.H."/>
            <person name="Kwon J.K."/>
            <person name="Shin C."/>
            <person name="Lim J.Y."/>
            <person name="Park J.H."/>
            <person name="Huh J.H."/>
            <person name="Kim J.S."/>
            <person name="Kim B.D."/>
            <person name="Cohen O."/>
            <person name="Paran I."/>
            <person name="Suh M.C."/>
            <person name="Lee S.B."/>
            <person name="Kim Y.K."/>
            <person name="Shin Y."/>
            <person name="Noh S.J."/>
            <person name="Park J."/>
            <person name="Seo Y.S."/>
            <person name="Kwon S.Y."/>
            <person name="Kim H.A."/>
            <person name="Park J.M."/>
            <person name="Kim H.J."/>
            <person name="Choi S.B."/>
            <person name="Bosland P.W."/>
            <person name="Reeves G."/>
            <person name="Jo S.H."/>
            <person name="Lee B.W."/>
            <person name="Cho H.T."/>
            <person name="Choi H.S."/>
            <person name="Lee M.S."/>
            <person name="Yu Y."/>
            <person name="Do Choi Y."/>
            <person name="Park B.S."/>
            <person name="van Deynze A."/>
            <person name="Ashrafi H."/>
            <person name="Hill T."/>
            <person name="Kim W.T."/>
            <person name="Pai H.S."/>
            <person name="Ahn H.K."/>
            <person name="Yeam I."/>
            <person name="Giovannoni J.J."/>
            <person name="Rose J.K."/>
            <person name="Sorensen I."/>
            <person name="Lee S.J."/>
            <person name="Kim R.W."/>
            <person name="Choi I.Y."/>
            <person name="Choi B.S."/>
            <person name="Lim J.S."/>
            <person name="Lee Y.H."/>
            <person name="Choi D."/>
        </authorList>
    </citation>
    <scope>NUCLEOTIDE SEQUENCE [LARGE SCALE GENOMIC DNA]</scope>
    <source>
        <strain evidence="3">cv. CM334</strain>
    </source>
</reference>
<dbReference type="AlphaFoldDB" id="A0A2G2Y8R5"/>
<dbReference type="STRING" id="4072.A0A2G2Y8R5"/>
<evidence type="ECO:0000256" key="1">
    <source>
        <dbReference type="SAM" id="MobiDB-lite"/>
    </source>
</evidence>
<gene>
    <name evidence="2" type="ORF">T459_30578</name>
</gene>
<dbReference type="OMA" id="DADNGIC"/>
<keyword evidence="3" id="KW-1185">Reference proteome</keyword>
<name>A0A2G2Y8R5_CAPAN</name>
<evidence type="ECO:0000313" key="3">
    <source>
        <dbReference type="Proteomes" id="UP000222542"/>
    </source>
</evidence>
<proteinExistence type="predicted"/>
<sequence>MFSHRIQFLIQSVRLNIKTVETLVRCEIWMMSRVKNYLQDQLLRFIVVPLCDVLAENGKVEQEFTLSSSDLFYSPLDSVQLTLTYTGATLESLGAESSPSNSIPKQTSSAPSEETALSLKESKDNAKAVDSTSPAVAASTFTLPVVNLNIAPEKKLVQQDIVDIHNKSMQQFAEDLEKMKLPLRY</sequence>
<dbReference type="EMBL" id="AYRZ02000012">
    <property type="protein sequence ID" value="PHT66153.1"/>
    <property type="molecule type" value="Genomic_DNA"/>
</dbReference>